<dbReference type="PANTHER" id="PTHR24103">
    <property type="entry name" value="E3 UBIQUITIN-PROTEIN LIGASE TRIM"/>
    <property type="match status" value="1"/>
</dbReference>
<dbReference type="Gene3D" id="3.30.40.10">
    <property type="entry name" value="Zinc/RING finger domain, C3HC4 (zinc finger)"/>
    <property type="match status" value="1"/>
</dbReference>
<evidence type="ECO:0000256" key="4">
    <source>
        <dbReference type="PROSITE-ProRule" id="PRU00024"/>
    </source>
</evidence>
<dbReference type="InterPro" id="IPR000315">
    <property type="entry name" value="Znf_B-box"/>
</dbReference>
<dbReference type="InterPro" id="IPR003613">
    <property type="entry name" value="Ubox_domain"/>
</dbReference>
<sequence length="124" mass="14098">MSLPEEDLTCPICCEIFADPVLLQCSHSFCRSCLKRCWDTGLRECPVCRKKVSKFGASSNLALKNVCEAVLQVKKEKLNCDLHGERLKLFCVNDKEPICVVCQTSRLHKTHDCLPIEEAIEERK</sequence>
<evidence type="ECO:0000259" key="6">
    <source>
        <dbReference type="PROSITE" id="PS50119"/>
    </source>
</evidence>
<dbReference type="PROSITE" id="PS00518">
    <property type="entry name" value="ZF_RING_1"/>
    <property type="match status" value="1"/>
</dbReference>
<dbReference type="InterPro" id="IPR017907">
    <property type="entry name" value="Znf_RING_CS"/>
</dbReference>
<name>Q4SE20_TETNG</name>
<feature type="domain" description="RING-type" evidence="5">
    <location>
        <begin position="10"/>
        <end position="49"/>
    </location>
</feature>
<keyword evidence="2 4" id="KW-0863">Zinc-finger</keyword>
<evidence type="ECO:0000256" key="1">
    <source>
        <dbReference type="ARBA" id="ARBA00022723"/>
    </source>
</evidence>
<dbReference type="SUPFAM" id="SSF57850">
    <property type="entry name" value="RING/U-box"/>
    <property type="match status" value="1"/>
</dbReference>
<dbReference type="EMBL" id="CAAE01014626">
    <property type="protein sequence ID" value="CAG01112.1"/>
    <property type="molecule type" value="Genomic_DNA"/>
</dbReference>
<dbReference type="Pfam" id="PF13445">
    <property type="entry name" value="zf-RING_UBOX"/>
    <property type="match status" value="1"/>
</dbReference>
<dbReference type="OrthoDB" id="654191at2759"/>
<protein>
    <submittedName>
        <fullName evidence="7">Chromosome 3 SCAF14626, whole genome shotgun sequence</fullName>
    </submittedName>
</protein>
<feature type="domain" description="B box-type" evidence="6">
    <location>
        <begin position="75"/>
        <end position="116"/>
    </location>
</feature>
<dbReference type="Gene3D" id="3.30.160.60">
    <property type="entry name" value="Classic Zinc Finger"/>
    <property type="match status" value="1"/>
</dbReference>
<feature type="non-terminal residue" evidence="7">
    <location>
        <position position="124"/>
    </location>
</feature>
<dbReference type="SMART" id="SM00336">
    <property type="entry name" value="BBOX"/>
    <property type="match status" value="1"/>
</dbReference>
<reference evidence="7" key="1">
    <citation type="journal article" date="2004" name="Nature">
        <title>Genome duplication in the teleost fish Tetraodon nigroviridis reveals the early vertebrate proto-karyotype.</title>
        <authorList>
            <person name="Jaillon O."/>
            <person name="Aury J.-M."/>
            <person name="Brunet F."/>
            <person name="Petit J.-L."/>
            <person name="Stange-Thomann N."/>
            <person name="Mauceli E."/>
            <person name="Bouneau L."/>
            <person name="Fischer C."/>
            <person name="Ozouf-Costaz C."/>
            <person name="Bernot A."/>
            <person name="Nicaud S."/>
            <person name="Jaffe D."/>
            <person name="Fisher S."/>
            <person name="Lutfalla G."/>
            <person name="Dossat C."/>
            <person name="Segurens B."/>
            <person name="Dasilva C."/>
            <person name="Salanoubat M."/>
            <person name="Levy M."/>
            <person name="Boudet N."/>
            <person name="Castellano S."/>
            <person name="Anthouard V."/>
            <person name="Jubin C."/>
            <person name="Castelli V."/>
            <person name="Katinka M."/>
            <person name="Vacherie B."/>
            <person name="Biemont C."/>
            <person name="Skalli Z."/>
            <person name="Cattolico L."/>
            <person name="Poulain J."/>
            <person name="De Berardinis V."/>
            <person name="Cruaud C."/>
            <person name="Duprat S."/>
            <person name="Brottier P."/>
            <person name="Coutanceau J.-P."/>
            <person name="Gouzy J."/>
            <person name="Parra G."/>
            <person name="Lardier G."/>
            <person name="Chapple C."/>
            <person name="McKernan K.J."/>
            <person name="McEwan P."/>
            <person name="Bosak S."/>
            <person name="Kellis M."/>
            <person name="Volff J.-N."/>
            <person name="Guigo R."/>
            <person name="Zody M.C."/>
            <person name="Mesirov J."/>
            <person name="Lindblad-Toh K."/>
            <person name="Birren B."/>
            <person name="Nusbaum C."/>
            <person name="Kahn D."/>
            <person name="Robinson-Rechavi M."/>
            <person name="Laudet V."/>
            <person name="Schachter V."/>
            <person name="Quetier F."/>
            <person name="Saurin W."/>
            <person name="Scarpelli C."/>
            <person name="Wincker P."/>
            <person name="Lander E.S."/>
            <person name="Weissenbach J."/>
            <person name="Roest Crollius H."/>
        </authorList>
    </citation>
    <scope>NUCLEOTIDE SEQUENCE [LARGE SCALE GENOMIC DNA]</scope>
</reference>
<dbReference type="SMART" id="SM00184">
    <property type="entry name" value="RING"/>
    <property type="match status" value="1"/>
</dbReference>
<keyword evidence="3" id="KW-0862">Zinc</keyword>
<evidence type="ECO:0000259" key="5">
    <source>
        <dbReference type="PROSITE" id="PS50089"/>
    </source>
</evidence>
<accession>Q4SE20</accession>
<dbReference type="InterPro" id="IPR027370">
    <property type="entry name" value="Znf-RING_euk"/>
</dbReference>
<dbReference type="PROSITE" id="PS50089">
    <property type="entry name" value="ZF_RING_2"/>
    <property type="match status" value="1"/>
</dbReference>
<dbReference type="GO" id="GO:0004842">
    <property type="term" value="F:ubiquitin-protein transferase activity"/>
    <property type="evidence" value="ECO:0007669"/>
    <property type="project" value="InterPro"/>
</dbReference>
<dbReference type="AlphaFoldDB" id="Q4SE20"/>
<dbReference type="PROSITE" id="PS50119">
    <property type="entry name" value="ZF_BBOX"/>
    <property type="match status" value="1"/>
</dbReference>
<evidence type="ECO:0000256" key="2">
    <source>
        <dbReference type="ARBA" id="ARBA00022771"/>
    </source>
</evidence>
<dbReference type="InterPro" id="IPR050143">
    <property type="entry name" value="TRIM/RBCC"/>
</dbReference>
<dbReference type="SMART" id="SM00504">
    <property type="entry name" value="Ubox"/>
    <property type="match status" value="1"/>
</dbReference>
<dbReference type="GO" id="GO:0008270">
    <property type="term" value="F:zinc ion binding"/>
    <property type="evidence" value="ECO:0007669"/>
    <property type="project" value="UniProtKB-KW"/>
</dbReference>
<dbReference type="Pfam" id="PF00643">
    <property type="entry name" value="zf-B_box"/>
    <property type="match status" value="1"/>
</dbReference>
<dbReference type="InterPro" id="IPR001841">
    <property type="entry name" value="Znf_RING"/>
</dbReference>
<dbReference type="SUPFAM" id="SSF57845">
    <property type="entry name" value="B-box zinc-binding domain"/>
    <property type="match status" value="1"/>
</dbReference>
<evidence type="ECO:0000313" key="7">
    <source>
        <dbReference type="EMBL" id="CAG01112.1"/>
    </source>
</evidence>
<dbReference type="KEGG" id="tng:GSTEN00019755G001"/>
<proteinExistence type="predicted"/>
<organism evidence="7">
    <name type="scientific">Tetraodon nigroviridis</name>
    <name type="common">Spotted green pufferfish</name>
    <name type="synonym">Chelonodon nigroviridis</name>
    <dbReference type="NCBI Taxonomy" id="99883"/>
    <lineage>
        <taxon>Eukaryota</taxon>
        <taxon>Metazoa</taxon>
        <taxon>Chordata</taxon>
        <taxon>Craniata</taxon>
        <taxon>Vertebrata</taxon>
        <taxon>Euteleostomi</taxon>
        <taxon>Actinopterygii</taxon>
        <taxon>Neopterygii</taxon>
        <taxon>Teleostei</taxon>
        <taxon>Neoteleostei</taxon>
        <taxon>Acanthomorphata</taxon>
        <taxon>Eupercaria</taxon>
        <taxon>Tetraodontiformes</taxon>
        <taxon>Tetradontoidea</taxon>
        <taxon>Tetraodontidae</taxon>
        <taxon>Tetraodon</taxon>
    </lineage>
</organism>
<dbReference type="InterPro" id="IPR013083">
    <property type="entry name" value="Znf_RING/FYVE/PHD"/>
</dbReference>
<keyword evidence="1" id="KW-0479">Metal-binding</keyword>
<evidence type="ECO:0000256" key="3">
    <source>
        <dbReference type="ARBA" id="ARBA00022833"/>
    </source>
</evidence>
<gene>
    <name evidence="7" type="ORF">GSTENG00019755001</name>
</gene>
<dbReference type="GO" id="GO:0016567">
    <property type="term" value="P:protein ubiquitination"/>
    <property type="evidence" value="ECO:0007669"/>
    <property type="project" value="InterPro"/>
</dbReference>
<reference evidence="7" key="2">
    <citation type="submission" date="2004-02" db="EMBL/GenBank/DDBJ databases">
        <authorList>
            <consortium name="Genoscope"/>
            <consortium name="Whitehead Institute Centre for Genome Research"/>
        </authorList>
    </citation>
    <scope>NUCLEOTIDE SEQUENCE</scope>
</reference>